<evidence type="ECO:0000313" key="2">
    <source>
        <dbReference type="Proteomes" id="UP001057702"/>
    </source>
</evidence>
<evidence type="ECO:0000313" key="1">
    <source>
        <dbReference type="EMBL" id="MCQ4082063.1"/>
    </source>
</evidence>
<reference evidence="1" key="1">
    <citation type="submission" date="2022-06" db="EMBL/GenBank/DDBJ databases">
        <title>Draft genome sequence of Streptomyces sp. RB6PN25 isolated from peat swamp forest in Thailand.</title>
        <authorList>
            <person name="Duangmal K."/>
            <person name="Klaysubun C."/>
        </authorList>
    </citation>
    <scope>NUCLEOTIDE SEQUENCE</scope>
    <source>
        <strain evidence="1">RB6PN25</strain>
    </source>
</reference>
<dbReference type="PANTHER" id="PTHR19288">
    <property type="entry name" value="4-NITROPHENYLPHOSPHATASE-RELATED"/>
    <property type="match status" value="1"/>
</dbReference>
<dbReference type="SUPFAM" id="SSF56784">
    <property type="entry name" value="HAD-like"/>
    <property type="match status" value="1"/>
</dbReference>
<dbReference type="Pfam" id="PF13344">
    <property type="entry name" value="Hydrolase_6"/>
    <property type="match status" value="1"/>
</dbReference>
<dbReference type="Gene3D" id="3.40.50.1000">
    <property type="entry name" value="HAD superfamily/HAD-like"/>
    <property type="match status" value="2"/>
</dbReference>
<dbReference type="RefSeq" id="WP_255920969.1">
    <property type="nucleotide sequence ID" value="NZ_JANFNG010000011.1"/>
</dbReference>
<gene>
    <name evidence="1" type="ORF">NGB36_15970</name>
</gene>
<keyword evidence="1" id="KW-0378">Hydrolase</keyword>
<dbReference type="NCBIfam" id="TIGR01460">
    <property type="entry name" value="HAD-SF-IIA"/>
    <property type="match status" value="1"/>
</dbReference>
<dbReference type="Proteomes" id="UP001057702">
    <property type="component" value="Unassembled WGS sequence"/>
</dbReference>
<proteinExistence type="predicted"/>
<dbReference type="InterPro" id="IPR006357">
    <property type="entry name" value="HAD-SF_hydro_IIA"/>
</dbReference>
<dbReference type="InterPro" id="IPR036412">
    <property type="entry name" value="HAD-like_sf"/>
</dbReference>
<keyword evidence="2" id="KW-1185">Reference proteome</keyword>
<dbReference type="Pfam" id="PF13242">
    <property type="entry name" value="Hydrolase_like"/>
    <property type="match status" value="1"/>
</dbReference>
<organism evidence="1 2">
    <name type="scientific">Streptomyces humicola</name>
    <dbReference type="NCBI Taxonomy" id="2953240"/>
    <lineage>
        <taxon>Bacteria</taxon>
        <taxon>Bacillati</taxon>
        <taxon>Actinomycetota</taxon>
        <taxon>Actinomycetes</taxon>
        <taxon>Kitasatosporales</taxon>
        <taxon>Streptomycetaceae</taxon>
        <taxon>Streptomyces</taxon>
    </lineage>
</organism>
<name>A0ABT1PWL1_9ACTN</name>
<dbReference type="InterPro" id="IPR023214">
    <property type="entry name" value="HAD_sf"/>
</dbReference>
<accession>A0ABT1PWL1</accession>
<sequence length="270" mass="28156">MGRVAAALVDIDGVLTVSWKPLPGAVEAMAQLRERGLPVALVTNTTSRTRASIARTLSEAGLPVRLDDVLTAPAVTAAYLAEHYPGARCLLVNSGEIGEDLPGVTLIGAGQGSDANDDADVVVIGGAGPEFDYAALNRAFAHVQRGARLVAMLRSLYWRTDQGLQLDTGAFLLGLERASGVEAEVVGKPAEAFFATALDHLGVTASQALMIGDDIETDVLAAQRSGMTGVLVRTGKYRPEAVENADGTPDHVLDSFADLPALLERLSGQA</sequence>
<protein>
    <submittedName>
        <fullName evidence="1">HAD-IIA family hydrolase</fullName>
    </submittedName>
</protein>
<comment type="caution">
    <text evidence="1">The sequence shown here is derived from an EMBL/GenBank/DDBJ whole genome shotgun (WGS) entry which is preliminary data.</text>
</comment>
<dbReference type="EMBL" id="JANFNG010000011">
    <property type="protein sequence ID" value="MCQ4082063.1"/>
    <property type="molecule type" value="Genomic_DNA"/>
</dbReference>
<dbReference type="GO" id="GO:0016787">
    <property type="term" value="F:hydrolase activity"/>
    <property type="evidence" value="ECO:0007669"/>
    <property type="project" value="UniProtKB-KW"/>
</dbReference>
<dbReference type="PANTHER" id="PTHR19288:SF46">
    <property type="entry name" value="HALOACID DEHALOGENASE-LIKE HYDROLASE DOMAIN-CONTAINING PROTEIN 2"/>
    <property type="match status" value="1"/>
</dbReference>